<organism evidence="2 3">
    <name type="scientific">Dendrobium catenatum</name>
    <dbReference type="NCBI Taxonomy" id="906689"/>
    <lineage>
        <taxon>Eukaryota</taxon>
        <taxon>Viridiplantae</taxon>
        <taxon>Streptophyta</taxon>
        <taxon>Embryophyta</taxon>
        <taxon>Tracheophyta</taxon>
        <taxon>Spermatophyta</taxon>
        <taxon>Magnoliopsida</taxon>
        <taxon>Liliopsida</taxon>
        <taxon>Asparagales</taxon>
        <taxon>Orchidaceae</taxon>
        <taxon>Epidendroideae</taxon>
        <taxon>Malaxideae</taxon>
        <taxon>Dendrobiinae</taxon>
        <taxon>Dendrobium</taxon>
    </lineage>
</organism>
<reference evidence="2 3" key="2">
    <citation type="journal article" date="2017" name="Nature">
        <title>The Apostasia genome and the evolution of orchids.</title>
        <authorList>
            <person name="Zhang G.Q."/>
            <person name="Liu K.W."/>
            <person name="Li Z."/>
            <person name="Lohaus R."/>
            <person name="Hsiao Y.Y."/>
            <person name="Niu S.C."/>
            <person name="Wang J.Y."/>
            <person name="Lin Y.C."/>
            <person name="Xu Q."/>
            <person name="Chen L.J."/>
            <person name="Yoshida K."/>
            <person name="Fujiwara S."/>
            <person name="Wang Z.W."/>
            <person name="Zhang Y.Q."/>
            <person name="Mitsuda N."/>
            <person name="Wang M."/>
            <person name="Liu G.H."/>
            <person name="Pecoraro L."/>
            <person name="Huang H.X."/>
            <person name="Xiao X.J."/>
            <person name="Lin M."/>
            <person name="Wu X.Y."/>
            <person name="Wu W.L."/>
            <person name="Chen Y.Y."/>
            <person name="Chang S.B."/>
            <person name="Sakamoto S."/>
            <person name="Ohme-Takagi M."/>
            <person name="Yagi M."/>
            <person name="Zeng S.J."/>
            <person name="Shen C.Y."/>
            <person name="Yeh C.M."/>
            <person name="Luo Y.B."/>
            <person name="Tsai W.C."/>
            <person name="Van de Peer Y."/>
            <person name="Liu Z.J."/>
        </authorList>
    </citation>
    <scope>NUCLEOTIDE SEQUENCE [LARGE SCALE GENOMIC DNA]</scope>
    <source>
        <tissue evidence="2">The whole plant</tissue>
    </source>
</reference>
<feature type="region of interest" description="Disordered" evidence="1">
    <location>
        <begin position="139"/>
        <end position="172"/>
    </location>
</feature>
<feature type="region of interest" description="Disordered" evidence="1">
    <location>
        <begin position="39"/>
        <end position="60"/>
    </location>
</feature>
<evidence type="ECO:0000313" key="2">
    <source>
        <dbReference type="EMBL" id="PKU73376.1"/>
    </source>
</evidence>
<dbReference type="EMBL" id="KZ502747">
    <property type="protein sequence ID" value="PKU73376.1"/>
    <property type="molecule type" value="Genomic_DNA"/>
</dbReference>
<reference evidence="2 3" key="1">
    <citation type="journal article" date="2016" name="Sci. Rep.">
        <title>The Dendrobium catenatum Lindl. genome sequence provides insights into polysaccharide synthase, floral development and adaptive evolution.</title>
        <authorList>
            <person name="Zhang G.Q."/>
            <person name="Xu Q."/>
            <person name="Bian C."/>
            <person name="Tsai W.C."/>
            <person name="Yeh C.M."/>
            <person name="Liu K.W."/>
            <person name="Yoshida K."/>
            <person name="Zhang L.S."/>
            <person name="Chang S.B."/>
            <person name="Chen F."/>
            <person name="Shi Y."/>
            <person name="Su Y.Y."/>
            <person name="Zhang Y.Q."/>
            <person name="Chen L.J."/>
            <person name="Yin Y."/>
            <person name="Lin M."/>
            <person name="Huang H."/>
            <person name="Deng H."/>
            <person name="Wang Z.W."/>
            <person name="Zhu S.L."/>
            <person name="Zhao X."/>
            <person name="Deng C."/>
            <person name="Niu S.C."/>
            <person name="Huang J."/>
            <person name="Wang M."/>
            <person name="Liu G.H."/>
            <person name="Yang H.J."/>
            <person name="Xiao X.J."/>
            <person name="Hsiao Y.Y."/>
            <person name="Wu W.L."/>
            <person name="Chen Y.Y."/>
            <person name="Mitsuda N."/>
            <person name="Ohme-Takagi M."/>
            <person name="Luo Y.B."/>
            <person name="Van de Peer Y."/>
            <person name="Liu Z.J."/>
        </authorList>
    </citation>
    <scope>NUCLEOTIDE SEQUENCE [LARGE SCALE GENOMIC DNA]</scope>
    <source>
        <tissue evidence="2">The whole plant</tissue>
    </source>
</reference>
<evidence type="ECO:0000256" key="1">
    <source>
        <dbReference type="SAM" id="MobiDB-lite"/>
    </source>
</evidence>
<sequence length="172" mass="19182">MFSAYTWRVLKDDDSLPHQGLVEESFVKASSPCYGAMASSSKRSRITKGPSSRAGDDNFLSRANEDSFLSTRAQGNEDAEQYMLSAMIEMAENVDFILAGMKNCHPFKRAGGGLKNVNDPQKCRPKGISNARLKSHWEMRMKRKKKSTIKQGPESTTYCSVTEEPLTQPTFS</sequence>
<protein>
    <submittedName>
        <fullName evidence="2">Uncharacterized protein</fullName>
    </submittedName>
</protein>
<keyword evidence="3" id="KW-1185">Reference proteome</keyword>
<proteinExistence type="predicted"/>
<evidence type="ECO:0000313" key="3">
    <source>
        <dbReference type="Proteomes" id="UP000233837"/>
    </source>
</evidence>
<feature type="compositionally biased region" description="Polar residues" evidence="1">
    <location>
        <begin position="149"/>
        <end position="172"/>
    </location>
</feature>
<dbReference type="AlphaFoldDB" id="A0A2I0WCI0"/>
<gene>
    <name evidence="2" type="ORF">MA16_Dca024178</name>
</gene>
<name>A0A2I0WCI0_9ASPA</name>
<accession>A0A2I0WCI0</accession>
<dbReference type="Proteomes" id="UP000233837">
    <property type="component" value="Unassembled WGS sequence"/>
</dbReference>